<dbReference type="Proteomes" id="UP000191448">
    <property type="component" value="Unassembled WGS sequence"/>
</dbReference>
<dbReference type="RefSeq" id="WP_080022257.1">
    <property type="nucleotide sequence ID" value="NZ_LTAY01000026.1"/>
</dbReference>
<evidence type="ECO:0000256" key="1">
    <source>
        <dbReference type="SAM" id="Phobius"/>
    </source>
</evidence>
<organism evidence="2 3">
    <name type="scientific">Clostridium thermobutyricum DSM 4928</name>
    <dbReference type="NCBI Taxonomy" id="1121339"/>
    <lineage>
        <taxon>Bacteria</taxon>
        <taxon>Bacillati</taxon>
        <taxon>Bacillota</taxon>
        <taxon>Clostridia</taxon>
        <taxon>Eubacteriales</taxon>
        <taxon>Clostridiaceae</taxon>
        <taxon>Clostridium</taxon>
    </lineage>
</organism>
<keyword evidence="1" id="KW-0472">Membrane</keyword>
<sequence>MSYYGKEYAEYYRGIRGSNLNGGRNYGYSTSYSNGYSRNYTRSKRKKWTHGIIQIFAIQTISIIFLGGIVYSLKFSERKELNNVFYSVKAVLSEDYYFKNNSINFDLNSIDFNLEEILDKINRKINTLKQ</sequence>
<keyword evidence="1" id="KW-0812">Transmembrane</keyword>
<protein>
    <submittedName>
        <fullName evidence="2">Uncharacterized protein</fullName>
    </submittedName>
</protein>
<accession>A0A1V4SZA3</accession>
<keyword evidence="1" id="KW-1133">Transmembrane helix</keyword>
<feature type="transmembrane region" description="Helical" evidence="1">
    <location>
        <begin position="52"/>
        <end position="73"/>
    </location>
</feature>
<dbReference type="EMBL" id="LTAY01000026">
    <property type="protein sequence ID" value="OPX49220.1"/>
    <property type="molecule type" value="Genomic_DNA"/>
</dbReference>
<dbReference type="AlphaFoldDB" id="A0A1V4SZA3"/>
<gene>
    <name evidence="2" type="ORF">CLTHE_09750</name>
</gene>
<comment type="caution">
    <text evidence="2">The sequence shown here is derived from an EMBL/GenBank/DDBJ whole genome shotgun (WGS) entry which is preliminary data.</text>
</comment>
<name>A0A1V4SZA3_9CLOT</name>
<reference evidence="2 3" key="1">
    <citation type="submission" date="2016-02" db="EMBL/GenBank/DDBJ databases">
        <title>Genome sequence of Clostridium thermobutyricum DSM 4928.</title>
        <authorList>
            <person name="Poehlein A."/>
            <person name="Daniel R."/>
        </authorList>
    </citation>
    <scope>NUCLEOTIDE SEQUENCE [LARGE SCALE GENOMIC DNA]</scope>
    <source>
        <strain evidence="2 3">DSM 4928</strain>
    </source>
</reference>
<proteinExistence type="predicted"/>
<evidence type="ECO:0000313" key="2">
    <source>
        <dbReference type="EMBL" id="OPX49220.1"/>
    </source>
</evidence>
<evidence type="ECO:0000313" key="3">
    <source>
        <dbReference type="Proteomes" id="UP000191448"/>
    </source>
</evidence>